<dbReference type="GO" id="GO:0051453">
    <property type="term" value="P:regulation of intracellular pH"/>
    <property type="evidence" value="ECO:0007669"/>
    <property type="project" value="TreeGrafter"/>
</dbReference>
<evidence type="ECO:0000256" key="9">
    <source>
        <dbReference type="SAM" id="Phobius"/>
    </source>
</evidence>
<keyword evidence="5" id="KW-0915">Sodium</keyword>
<comment type="subcellular location">
    <subcellularLocation>
        <location evidence="1">Membrane</location>
        <topology evidence="1">Multi-pass membrane protein</topology>
    </subcellularLocation>
</comment>
<dbReference type="GO" id="GO:0055037">
    <property type="term" value="C:recycling endosome"/>
    <property type="evidence" value="ECO:0007669"/>
    <property type="project" value="TreeGrafter"/>
</dbReference>
<dbReference type="GO" id="GO:0015385">
    <property type="term" value="F:sodium:proton antiporter activity"/>
    <property type="evidence" value="ECO:0007669"/>
    <property type="project" value="InterPro"/>
</dbReference>
<evidence type="ECO:0000256" key="5">
    <source>
        <dbReference type="ARBA" id="ARBA00023053"/>
    </source>
</evidence>
<evidence type="ECO:0000313" key="12">
    <source>
        <dbReference type="Proteomes" id="UP001066276"/>
    </source>
</evidence>
<keyword evidence="2" id="KW-0813">Transport</keyword>
<keyword evidence="3 9" id="KW-0812">Transmembrane</keyword>
<dbReference type="GO" id="GO:0015386">
    <property type="term" value="F:potassium:proton antiporter activity"/>
    <property type="evidence" value="ECO:0007669"/>
    <property type="project" value="TreeGrafter"/>
</dbReference>
<dbReference type="InterPro" id="IPR004709">
    <property type="entry name" value="NaH_exchanger"/>
</dbReference>
<dbReference type="EMBL" id="JANPWB010000015">
    <property type="protein sequence ID" value="KAJ1090482.1"/>
    <property type="molecule type" value="Genomic_DNA"/>
</dbReference>
<dbReference type="AlphaFoldDB" id="A0AAV7LJE0"/>
<comment type="caution">
    <text evidence="11">The sequence shown here is derived from an EMBL/GenBank/DDBJ whole genome shotgun (WGS) entry which is preliminary data.</text>
</comment>
<keyword evidence="6" id="KW-0406">Ion transport</keyword>
<feature type="transmembrane region" description="Helical" evidence="9">
    <location>
        <begin position="107"/>
        <end position="129"/>
    </location>
</feature>
<proteinExistence type="predicted"/>
<name>A0AAV7LJE0_PLEWA</name>
<keyword evidence="12" id="KW-1185">Reference proteome</keyword>
<evidence type="ECO:0000256" key="7">
    <source>
        <dbReference type="ARBA" id="ARBA00023136"/>
    </source>
</evidence>
<dbReference type="Pfam" id="PF00999">
    <property type="entry name" value="Na_H_Exchanger"/>
    <property type="match status" value="1"/>
</dbReference>
<dbReference type="InterPro" id="IPR018422">
    <property type="entry name" value="Cation/H_exchanger_CPA1"/>
</dbReference>
<evidence type="ECO:0000256" key="4">
    <source>
        <dbReference type="ARBA" id="ARBA00022989"/>
    </source>
</evidence>
<evidence type="ECO:0000256" key="3">
    <source>
        <dbReference type="ARBA" id="ARBA00022692"/>
    </source>
</evidence>
<dbReference type="PANTHER" id="PTHR10110:SF61">
    <property type="entry name" value="SODIUM_HYDROGEN EXCHANGER 9"/>
    <property type="match status" value="1"/>
</dbReference>
<sequence>MVYGLIMGLIIRYSTKASNLDSGEVYGCEKLKGNPGTLLINITEHIYEYAYKREISQYNINNHQGNMMLEKMTFDAGIFFNVLLPPIIFHAGYSLKKRHFFRNLGSILTFAFLGTAISCLVIGLFCVNVQEDRYVYQEKSRVHKDLLSAAQSQTQ</sequence>
<organism evidence="11 12">
    <name type="scientific">Pleurodeles waltl</name>
    <name type="common">Iberian ribbed newt</name>
    <dbReference type="NCBI Taxonomy" id="8319"/>
    <lineage>
        <taxon>Eukaryota</taxon>
        <taxon>Metazoa</taxon>
        <taxon>Chordata</taxon>
        <taxon>Craniata</taxon>
        <taxon>Vertebrata</taxon>
        <taxon>Euteleostomi</taxon>
        <taxon>Amphibia</taxon>
        <taxon>Batrachia</taxon>
        <taxon>Caudata</taxon>
        <taxon>Salamandroidea</taxon>
        <taxon>Salamandridae</taxon>
        <taxon>Pleurodelinae</taxon>
        <taxon>Pleurodeles</taxon>
    </lineage>
</organism>
<evidence type="ECO:0000256" key="6">
    <source>
        <dbReference type="ARBA" id="ARBA00023065"/>
    </source>
</evidence>
<keyword evidence="8" id="KW-0739">Sodium transport</keyword>
<evidence type="ECO:0000313" key="11">
    <source>
        <dbReference type="EMBL" id="KAJ1090482.1"/>
    </source>
</evidence>
<dbReference type="InterPro" id="IPR006153">
    <property type="entry name" value="Cation/H_exchanger_TM"/>
</dbReference>
<evidence type="ECO:0000256" key="2">
    <source>
        <dbReference type="ARBA" id="ARBA00022448"/>
    </source>
</evidence>
<evidence type="ECO:0000256" key="1">
    <source>
        <dbReference type="ARBA" id="ARBA00004141"/>
    </source>
</evidence>
<dbReference type="PRINTS" id="PR01084">
    <property type="entry name" value="NAHEXCHNGR"/>
</dbReference>
<reference evidence="11" key="1">
    <citation type="journal article" date="2022" name="bioRxiv">
        <title>Sequencing and chromosome-scale assembly of the giantPleurodeles waltlgenome.</title>
        <authorList>
            <person name="Brown T."/>
            <person name="Elewa A."/>
            <person name="Iarovenko S."/>
            <person name="Subramanian E."/>
            <person name="Araus A.J."/>
            <person name="Petzold A."/>
            <person name="Susuki M."/>
            <person name="Suzuki K.-i.T."/>
            <person name="Hayashi T."/>
            <person name="Toyoda A."/>
            <person name="Oliveira C."/>
            <person name="Osipova E."/>
            <person name="Leigh N.D."/>
            <person name="Simon A."/>
            <person name="Yun M.H."/>
        </authorList>
    </citation>
    <scope>NUCLEOTIDE SEQUENCE</scope>
    <source>
        <strain evidence="11">20211129_DDA</strain>
        <tissue evidence="11">Liver</tissue>
    </source>
</reference>
<dbReference type="GO" id="GO:0098719">
    <property type="term" value="P:sodium ion import across plasma membrane"/>
    <property type="evidence" value="ECO:0007669"/>
    <property type="project" value="TreeGrafter"/>
</dbReference>
<dbReference type="GO" id="GO:0005886">
    <property type="term" value="C:plasma membrane"/>
    <property type="evidence" value="ECO:0007669"/>
    <property type="project" value="TreeGrafter"/>
</dbReference>
<accession>A0AAV7LJE0</accession>
<dbReference type="Proteomes" id="UP001066276">
    <property type="component" value="Chromosome 11"/>
</dbReference>
<keyword evidence="7 9" id="KW-0472">Membrane</keyword>
<feature type="transmembrane region" description="Helical" evidence="9">
    <location>
        <begin position="76"/>
        <end position="95"/>
    </location>
</feature>
<evidence type="ECO:0000256" key="8">
    <source>
        <dbReference type="ARBA" id="ARBA00023201"/>
    </source>
</evidence>
<gene>
    <name evidence="11" type="ORF">NDU88_003614</name>
</gene>
<evidence type="ECO:0000259" key="10">
    <source>
        <dbReference type="Pfam" id="PF00999"/>
    </source>
</evidence>
<keyword evidence="4 9" id="KW-1133">Transmembrane helix</keyword>
<dbReference type="PANTHER" id="PTHR10110">
    <property type="entry name" value="SODIUM/HYDROGEN EXCHANGER"/>
    <property type="match status" value="1"/>
</dbReference>
<feature type="domain" description="Cation/H+ exchanger transmembrane" evidence="10">
    <location>
        <begin position="72"/>
        <end position="126"/>
    </location>
</feature>
<protein>
    <recommendedName>
        <fullName evidence="10">Cation/H+ exchanger transmembrane domain-containing protein</fullName>
    </recommendedName>
</protein>